<accession>A0A166WJ60</accession>
<protein>
    <recommendedName>
        <fullName evidence="3">DUF4402 domain-containing protein</fullName>
    </recommendedName>
</protein>
<gene>
    <name evidence="1" type="ORF">N475_01660</name>
</gene>
<dbReference type="RefSeq" id="WP_063359570.1">
    <property type="nucleotide sequence ID" value="NZ_AQHB01000028.1"/>
</dbReference>
<sequence length="167" mass="17690">MTLDRASVIGQYRKSAVLLIGTVTLSAALSFDGYARIIVERPLDFGTILISDHAQASRVQVKANGQSATNGGVHLVTGAQAASIMLSSLPAQTNVAVSTNIITPQMSHSNLAVSGIKLIQLEHTDRVFTDTLGNAHLNIGGTIEITGNPAQYPDGTYRVWASIEVNY</sequence>
<dbReference type="AlphaFoldDB" id="A0A166WJ60"/>
<evidence type="ECO:0000313" key="1">
    <source>
        <dbReference type="EMBL" id="KZN37544.1"/>
    </source>
</evidence>
<comment type="caution">
    <text evidence="1">The sequence shown here is derived from an EMBL/GenBank/DDBJ whole genome shotgun (WGS) entry which is preliminary data.</text>
</comment>
<proteinExistence type="predicted"/>
<evidence type="ECO:0000313" key="2">
    <source>
        <dbReference type="Proteomes" id="UP000076643"/>
    </source>
</evidence>
<evidence type="ECO:0008006" key="3">
    <source>
        <dbReference type="Google" id="ProtNLM"/>
    </source>
</evidence>
<name>A0A166WJ60_9GAMM</name>
<dbReference type="PATRIC" id="fig|1365250.3.peg.2555"/>
<organism evidence="1 2">
    <name type="scientific">Pseudoalteromonas luteoviolacea DSM 6061</name>
    <dbReference type="NCBI Taxonomy" id="1365250"/>
    <lineage>
        <taxon>Bacteria</taxon>
        <taxon>Pseudomonadati</taxon>
        <taxon>Pseudomonadota</taxon>
        <taxon>Gammaproteobacteria</taxon>
        <taxon>Alteromonadales</taxon>
        <taxon>Pseudoalteromonadaceae</taxon>
        <taxon>Pseudoalteromonas</taxon>
    </lineage>
</organism>
<reference evidence="1 2" key="1">
    <citation type="submission" date="2013-07" db="EMBL/GenBank/DDBJ databases">
        <title>Comparative Genomic and Metabolomic Analysis of Twelve Strains of Pseudoalteromonas luteoviolacea.</title>
        <authorList>
            <person name="Vynne N.G."/>
            <person name="Mansson M."/>
            <person name="Gram L."/>
        </authorList>
    </citation>
    <scope>NUCLEOTIDE SEQUENCE [LARGE SCALE GENOMIC DNA]</scope>
    <source>
        <strain evidence="1 2">DSM 6061</strain>
    </source>
</reference>
<dbReference type="Proteomes" id="UP000076643">
    <property type="component" value="Unassembled WGS sequence"/>
</dbReference>
<dbReference type="Pfam" id="PF14352">
    <property type="entry name" value="DUF4402"/>
    <property type="match status" value="1"/>
</dbReference>
<keyword evidence="2" id="KW-1185">Reference proteome</keyword>
<dbReference type="EMBL" id="AUYB01000103">
    <property type="protein sequence ID" value="KZN37544.1"/>
    <property type="molecule type" value="Genomic_DNA"/>
</dbReference>
<dbReference type="InterPro" id="IPR025514">
    <property type="entry name" value="DUF4402"/>
</dbReference>